<dbReference type="SUPFAM" id="SSF50475">
    <property type="entry name" value="FMN-binding split barrel"/>
    <property type="match status" value="1"/>
</dbReference>
<dbReference type="EMBL" id="JBHSHL010000003">
    <property type="protein sequence ID" value="MFC4803555.1"/>
    <property type="molecule type" value="Genomic_DNA"/>
</dbReference>
<dbReference type="Proteomes" id="UP001595916">
    <property type="component" value="Unassembled WGS sequence"/>
</dbReference>
<comment type="caution">
    <text evidence="1">The sequence shown here is derived from an EMBL/GenBank/DDBJ whole genome shotgun (WGS) entry which is preliminary data.</text>
</comment>
<dbReference type="RefSeq" id="WP_379786997.1">
    <property type="nucleotide sequence ID" value="NZ_JBHSHL010000003.1"/>
</dbReference>
<dbReference type="InterPro" id="IPR024747">
    <property type="entry name" value="Pyridox_Oxase-rel"/>
</dbReference>
<dbReference type="PANTHER" id="PTHR34071">
    <property type="entry name" value="5-NITROIMIDAZOLE ANTIBIOTICS RESISTANCE PROTEIN, NIMA-FAMILY-RELATED PROTEIN-RELATED"/>
    <property type="match status" value="1"/>
</dbReference>
<proteinExistence type="predicted"/>
<keyword evidence="2" id="KW-1185">Reference proteome</keyword>
<dbReference type="Pfam" id="PF12900">
    <property type="entry name" value="Pyridox_ox_2"/>
    <property type="match status" value="1"/>
</dbReference>
<dbReference type="InterPro" id="IPR012349">
    <property type="entry name" value="Split_barrel_FMN-bd"/>
</dbReference>
<evidence type="ECO:0000313" key="1">
    <source>
        <dbReference type="EMBL" id="MFC4803555.1"/>
    </source>
</evidence>
<protein>
    <submittedName>
        <fullName evidence="1">Pyridoxamine 5'-phosphate oxidase family protein</fullName>
    </submittedName>
</protein>
<reference evidence="2" key="1">
    <citation type="journal article" date="2019" name="Int. J. Syst. Evol. Microbiol.">
        <title>The Global Catalogue of Microorganisms (GCM) 10K type strain sequencing project: providing services to taxonomists for standard genome sequencing and annotation.</title>
        <authorList>
            <consortium name="The Broad Institute Genomics Platform"/>
            <consortium name="The Broad Institute Genome Sequencing Center for Infectious Disease"/>
            <person name="Wu L."/>
            <person name="Ma J."/>
        </authorList>
    </citation>
    <scope>NUCLEOTIDE SEQUENCE [LARGE SCALE GENOMIC DNA]</scope>
    <source>
        <strain evidence="2">CCUG 46385</strain>
    </source>
</reference>
<organism evidence="1 2">
    <name type="scientific">Filifactor villosus</name>
    <dbReference type="NCBI Taxonomy" id="29374"/>
    <lineage>
        <taxon>Bacteria</taxon>
        <taxon>Bacillati</taxon>
        <taxon>Bacillota</taxon>
        <taxon>Clostridia</taxon>
        <taxon>Peptostreptococcales</taxon>
        <taxon>Filifactoraceae</taxon>
        <taxon>Filifactor</taxon>
    </lineage>
</organism>
<evidence type="ECO:0000313" key="2">
    <source>
        <dbReference type="Proteomes" id="UP001595916"/>
    </source>
</evidence>
<dbReference type="Gene3D" id="2.30.110.10">
    <property type="entry name" value="Electron Transport, Fmn-binding Protein, Chain A"/>
    <property type="match status" value="1"/>
</dbReference>
<dbReference type="PANTHER" id="PTHR34071:SF2">
    <property type="entry name" value="FLAVIN-NUCLEOTIDE-BINDING PROTEIN"/>
    <property type="match status" value="1"/>
</dbReference>
<gene>
    <name evidence="1" type="ORF">ACFO4R_00520</name>
</gene>
<accession>A0ABV9QGX3</accession>
<sequence length="161" mass="18560">MRRKDKEVTDIDKINEIIDSCDCCRLGFYDRGSVYIVPLNFGHLYEDDRHVFYFHGAKQGRKIELIKEAPSVGFELDTNCRILENELACKFSASYQSIIGTGRVSFVQEMQEKKQALVSIMQHNSQKKEWEFSDAMAASVCVYKLEVEELCCKQSPAVEDR</sequence>
<name>A0ABV9QGX3_9FIRM</name>